<dbReference type="GO" id="GO:0008720">
    <property type="term" value="F:D-lactate dehydrogenase (NAD+) activity"/>
    <property type="evidence" value="ECO:0007669"/>
    <property type="project" value="UniProtKB-EC"/>
</dbReference>
<accession>A0A4R6C0W2</accession>
<evidence type="ECO:0000259" key="9">
    <source>
        <dbReference type="Pfam" id="PF02826"/>
    </source>
</evidence>
<sequence length="317" mass="35431">MKVLVTRQIPERFIEDLQSVADVEMYGEKLKAMPREELLNKSRDADVVITMMSDQIDREYLDSCPELKAVINLAVGYDNIDVDYAKEKGVIVCNTPDVLTETTAELGFTLMLITARRIIEAAQLVAAGEWKGWEPYLMAGTDVYRKSVGIYGMGSIGTAFARRCKGFDMDIMYHTRSRHEDAERELGAKYVSFDELLQADYIVCTAPLTKETADIFNKDTFRKMNDHAIFINIGRGGHVVEEDLLAAVQNGDIAAAGLDVLREEPVKEGHPFLKENKIVVLPHIGSATVETRDAMIQLCVDNAKQVIRGQEPKTPVQ</sequence>
<organism evidence="10 11">
    <name type="scientific">Macrococcus bovicus</name>
    <dbReference type="NCBI Taxonomy" id="69968"/>
    <lineage>
        <taxon>Bacteria</taxon>
        <taxon>Bacillati</taxon>
        <taxon>Bacillota</taxon>
        <taxon>Bacilli</taxon>
        <taxon>Bacillales</taxon>
        <taxon>Staphylococcaceae</taxon>
        <taxon>Macrococcus</taxon>
    </lineage>
</organism>
<dbReference type="Gene3D" id="3.40.50.720">
    <property type="entry name" value="NAD(P)-binding Rossmann-like Domain"/>
    <property type="match status" value="2"/>
</dbReference>
<comment type="catalytic activity">
    <reaction evidence="6">
        <text>(R)-lactate + NAD(+) = pyruvate + NADH + H(+)</text>
        <dbReference type="Rhea" id="RHEA:16369"/>
        <dbReference type="ChEBI" id="CHEBI:15361"/>
        <dbReference type="ChEBI" id="CHEBI:15378"/>
        <dbReference type="ChEBI" id="CHEBI:16004"/>
        <dbReference type="ChEBI" id="CHEBI:57540"/>
        <dbReference type="ChEBI" id="CHEBI:57945"/>
        <dbReference type="EC" id="1.1.1.28"/>
    </reaction>
</comment>
<evidence type="ECO:0000256" key="3">
    <source>
        <dbReference type="ARBA" id="ARBA00014095"/>
    </source>
</evidence>
<dbReference type="GO" id="GO:0051287">
    <property type="term" value="F:NAD binding"/>
    <property type="evidence" value="ECO:0007669"/>
    <property type="project" value="InterPro"/>
</dbReference>
<keyword evidence="11" id="KW-1185">Reference proteome</keyword>
<dbReference type="InterPro" id="IPR036291">
    <property type="entry name" value="NAD(P)-bd_dom_sf"/>
</dbReference>
<evidence type="ECO:0000256" key="1">
    <source>
        <dbReference type="ARBA" id="ARBA00005854"/>
    </source>
</evidence>
<dbReference type="PANTHER" id="PTHR10996">
    <property type="entry name" value="2-HYDROXYACID DEHYDROGENASE-RELATED"/>
    <property type="match status" value="1"/>
</dbReference>
<evidence type="ECO:0000313" key="10">
    <source>
        <dbReference type="EMBL" id="TDM14744.1"/>
    </source>
</evidence>
<dbReference type="SUPFAM" id="SSF51735">
    <property type="entry name" value="NAD(P)-binding Rossmann-fold domains"/>
    <property type="match status" value="1"/>
</dbReference>
<dbReference type="SUPFAM" id="SSF52283">
    <property type="entry name" value="Formate/glycerate dehydrogenase catalytic domain-like"/>
    <property type="match status" value="1"/>
</dbReference>
<dbReference type="AlphaFoldDB" id="A0A4R6C0W2"/>
<protein>
    <recommendedName>
        <fullName evidence="3">D-lactate dehydrogenase</fullName>
        <ecNumber evidence="2">1.1.1.28</ecNumber>
    </recommendedName>
    <alternativeName>
        <fullName evidence="5">D-specific 2-hydroxyacid dehydrogenase</fullName>
    </alternativeName>
</protein>
<dbReference type="PROSITE" id="PS00065">
    <property type="entry name" value="D_2_HYDROXYACID_DH_1"/>
    <property type="match status" value="1"/>
</dbReference>
<dbReference type="GO" id="GO:0016618">
    <property type="term" value="F:hydroxypyruvate reductase [NAD(P)H] activity"/>
    <property type="evidence" value="ECO:0007669"/>
    <property type="project" value="TreeGrafter"/>
</dbReference>
<dbReference type="CDD" id="cd05301">
    <property type="entry name" value="GDH"/>
    <property type="match status" value="1"/>
</dbReference>
<comment type="caution">
    <text evidence="10">The sequence shown here is derived from an EMBL/GenBank/DDBJ whole genome shotgun (WGS) entry which is preliminary data.</text>
</comment>
<dbReference type="Proteomes" id="UP000294843">
    <property type="component" value="Unassembled WGS sequence"/>
</dbReference>
<evidence type="ECO:0000313" key="11">
    <source>
        <dbReference type="Proteomes" id="UP000294843"/>
    </source>
</evidence>
<dbReference type="InterPro" id="IPR029752">
    <property type="entry name" value="D-isomer_DH_CS1"/>
</dbReference>
<name>A0A4R6C0W2_9STAP</name>
<evidence type="ECO:0000256" key="7">
    <source>
        <dbReference type="RuleBase" id="RU003719"/>
    </source>
</evidence>
<dbReference type="InterPro" id="IPR006140">
    <property type="entry name" value="D-isomer_DH_NAD-bd"/>
</dbReference>
<evidence type="ECO:0000256" key="4">
    <source>
        <dbReference type="ARBA" id="ARBA00023002"/>
    </source>
</evidence>
<feature type="domain" description="D-isomer specific 2-hydroxyacid dehydrogenase catalytic" evidence="8">
    <location>
        <begin position="3"/>
        <end position="316"/>
    </location>
</feature>
<dbReference type="InterPro" id="IPR006139">
    <property type="entry name" value="D-isomer_2_OHA_DH_cat_dom"/>
</dbReference>
<evidence type="ECO:0000256" key="5">
    <source>
        <dbReference type="ARBA" id="ARBA00030947"/>
    </source>
</evidence>
<proteinExistence type="inferred from homology"/>
<dbReference type="EMBL" id="SCWF01000003">
    <property type="protein sequence ID" value="TDM14744.1"/>
    <property type="molecule type" value="Genomic_DNA"/>
</dbReference>
<evidence type="ECO:0000256" key="6">
    <source>
        <dbReference type="ARBA" id="ARBA00049040"/>
    </source>
</evidence>
<dbReference type="RefSeq" id="WP_133451469.1">
    <property type="nucleotide sequence ID" value="NZ_SCWF01000003.1"/>
</dbReference>
<feature type="domain" description="D-isomer specific 2-hydroxyacid dehydrogenase NAD-binding" evidence="9">
    <location>
        <begin position="108"/>
        <end position="285"/>
    </location>
</feature>
<dbReference type="GO" id="GO:0005829">
    <property type="term" value="C:cytosol"/>
    <property type="evidence" value="ECO:0007669"/>
    <property type="project" value="TreeGrafter"/>
</dbReference>
<dbReference type="EC" id="1.1.1.28" evidence="2"/>
<evidence type="ECO:0000259" key="8">
    <source>
        <dbReference type="Pfam" id="PF00389"/>
    </source>
</evidence>
<comment type="similarity">
    <text evidence="1 7">Belongs to the D-isomer specific 2-hydroxyacid dehydrogenase family.</text>
</comment>
<evidence type="ECO:0000256" key="2">
    <source>
        <dbReference type="ARBA" id="ARBA00012969"/>
    </source>
</evidence>
<dbReference type="PANTHER" id="PTHR10996:SF283">
    <property type="entry name" value="GLYOXYLATE_HYDROXYPYRUVATE REDUCTASE B"/>
    <property type="match status" value="1"/>
</dbReference>
<dbReference type="OrthoDB" id="9805416at2"/>
<keyword evidence="4 7" id="KW-0560">Oxidoreductase</keyword>
<gene>
    <name evidence="10" type="ORF">ERX55_04845</name>
</gene>
<dbReference type="Pfam" id="PF00389">
    <property type="entry name" value="2-Hacid_dh"/>
    <property type="match status" value="1"/>
</dbReference>
<dbReference type="FunFam" id="3.40.50.720:FF:000462">
    <property type="entry name" value="Glyoxylate reductase (NADP+)"/>
    <property type="match status" value="1"/>
</dbReference>
<reference evidence="10 11" key="1">
    <citation type="submission" date="2019-01" db="EMBL/GenBank/DDBJ databases">
        <title>Draft genome sequences of the type strains of six Macrococcus species.</title>
        <authorList>
            <person name="Mazhar S."/>
            <person name="Altermann E."/>
            <person name="Hill C."/>
            <person name="Mcauliffe O."/>
        </authorList>
    </citation>
    <scope>NUCLEOTIDE SEQUENCE [LARGE SCALE GENOMIC DNA]</scope>
    <source>
        <strain evidence="10 11">ATCC 51825</strain>
    </source>
</reference>
<dbReference type="Pfam" id="PF02826">
    <property type="entry name" value="2-Hacid_dh_C"/>
    <property type="match status" value="1"/>
</dbReference>
<dbReference type="GO" id="GO:0030267">
    <property type="term" value="F:glyoxylate reductase (NADPH) activity"/>
    <property type="evidence" value="ECO:0007669"/>
    <property type="project" value="TreeGrafter"/>
</dbReference>
<dbReference type="InterPro" id="IPR050223">
    <property type="entry name" value="D-isomer_2-hydroxyacid_DH"/>
</dbReference>